<feature type="transmembrane region" description="Helical" evidence="1">
    <location>
        <begin position="79"/>
        <end position="99"/>
    </location>
</feature>
<sequence length="106" mass="12308">MKIVILKKENLPLINIGQKVAFGSFTIGTIIFLLFYQTELMLYAFVGFIFFIIAIPLNTIFLLRLLYQLFTTKGHQKQILITVLIVLLNIPISYIYYIITIDLAKY</sequence>
<name>A0A1Y1T7K9_9FLAO</name>
<dbReference type="AlphaFoldDB" id="A0A1Y1T7K9"/>
<feature type="transmembrane region" description="Helical" evidence="1">
    <location>
        <begin position="42"/>
        <end position="67"/>
    </location>
</feature>
<feature type="transmembrane region" description="Helical" evidence="1">
    <location>
        <begin position="20"/>
        <end position="36"/>
    </location>
</feature>
<evidence type="ECO:0000313" key="2">
    <source>
        <dbReference type="EMBL" id="ORL47039.1"/>
    </source>
</evidence>
<accession>A0A1Y1T7K9</accession>
<gene>
    <name evidence="2" type="ORF">IIF7_03446</name>
</gene>
<keyword evidence="1" id="KW-0472">Membrane</keyword>
<proteinExistence type="predicted"/>
<comment type="caution">
    <text evidence="2">The sequence shown here is derived from an EMBL/GenBank/DDBJ whole genome shotgun (WGS) entry which is preliminary data.</text>
</comment>
<keyword evidence="1" id="KW-1133">Transmembrane helix</keyword>
<keyword evidence="1" id="KW-0812">Transmembrane</keyword>
<dbReference type="EMBL" id="ARYN01000002">
    <property type="protein sequence ID" value="ORL47039.1"/>
    <property type="molecule type" value="Genomic_DNA"/>
</dbReference>
<dbReference type="Proteomes" id="UP000192746">
    <property type="component" value="Unassembled WGS sequence"/>
</dbReference>
<keyword evidence="3" id="KW-1185">Reference proteome</keyword>
<evidence type="ECO:0000313" key="3">
    <source>
        <dbReference type="Proteomes" id="UP000192746"/>
    </source>
</evidence>
<evidence type="ECO:0000256" key="1">
    <source>
        <dbReference type="SAM" id="Phobius"/>
    </source>
</evidence>
<organism evidence="2 3">
    <name type="scientific">Zunongwangia atlantica 22II14-10F7</name>
    <dbReference type="NCBI Taxonomy" id="1185767"/>
    <lineage>
        <taxon>Bacteria</taxon>
        <taxon>Pseudomonadati</taxon>
        <taxon>Bacteroidota</taxon>
        <taxon>Flavobacteriia</taxon>
        <taxon>Flavobacteriales</taxon>
        <taxon>Flavobacteriaceae</taxon>
        <taxon>Zunongwangia</taxon>
    </lineage>
</organism>
<dbReference type="STRING" id="1185767.IIF7_03446"/>
<protein>
    <submittedName>
        <fullName evidence="2">Uncharacterized protein</fullName>
    </submittedName>
</protein>
<reference evidence="2 3" key="1">
    <citation type="submission" date="2013-04" db="EMBL/GenBank/DDBJ databases">
        <title>Zunongwangia sp. 22II14-10F7 Genome Sequencing.</title>
        <authorList>
            <person name="Lai Q."/>
            <person name="Shao Z."/>
        </authorList>
    </citation>
    <scope>NUCLEOTIDE SEQUENCE [LARGE SCALE GENOMIC DNA]</scope>
    <source>
        <strain evidence="2 3">22II14-10F7</strain>
    </source>
</reference>